<dbReference type="eggNOG" id="COG2303">
    <property type="taxonomic scope" value="Bacteria"/>
</dbReference>
<dbReference type="InterPro" id="IPR036188">
    <property type="entry name" value="FAD/NAD-bd_sf"/>
</dbReference>
<dbReference type="Pfam" id="PF00732">
    <property type="entry name" value="GMC_oxred_N"/>
    <property type="match status" value="1"/>
</dbReference>
<evidence type="ECO:0000256" key="6">
    <source>
        <dbReference type="RuleBase" id="RU003968"/>
    </source>
</evidence>
<dbReference type="PROSITE" id="PS00623">
    <property type="entry name" value="GMC_OXRED_1"/>
    <property type="match status" value="1"/>
</dbReference>
<feature type="domain" description="Glucose-methanol-choline oxidoreductase N-terminal" evidence="8">
    <location>
        <begin position="253"/>
        <end position="267"/>
    </location>
</feature>
<dbReference type="Gene3D" id="3.50.50.60">
    <property type="entry name" value="FAD/NAD(P)-binding domain"/>
    <property type="match status" value="1"/>
</dbReference>
<dbReference type="SUPFAM" id="SSF51905">
    <property type="entry name" value="FAD/NAD(P)-binding domain"/>
    <property type="match status" value="1"/>
</dbReference>
<dbReference type="PROSITE" id="PS00624">
    <property type="entry name" value="GMC_OXRED_2"/>
    <property type="match status" value="1"/>
</dbReference>
<keyword evidence="4 5" id="KW-0274">FAD</keyword>
<dbReference type="EMBL" id="JGYG01000007">
    <property type="protein sequence ID" value="KFI28524.1"/>
    <property type="molecule type" value="Genomic_DNA"/>
</dbReference>
<keyword evidence="10" id="KW-1185">Reference proteome</keyword>
<reference evidence="9 10" key="1">
    <citation type="submission" date="2014-03" db="EMBL/GenBank/DDBJ databases">
        <title>Genome of Haematobacter massiliensis CCUG 47968.</title>
        <authorList>
            <person name="Wang D."/>
            <person name="Wang G."/>
        </authorList>
    </citation>
    <scope>NUCLEOTIDE SEQUENCE [LARGE SCALE GENOMIC DNA]</scope>
    <source>
        <strain evidence="9 10">CCUG 47968</strain>
    </source>
</reference>
<dbReference type="PANTHER" id="PTHR11552">
    <property type="entry name" value="GLUCOSE-METHANOL-CHOLINE GMC OXIDOREDUCTASE"/>
    <property type="match status" value="1"/>
</dbReference>
<evidence type="ECO:0000256" key="1">
    <source>
        <dbReference type="ARBA" id="ARBA00001974"/>
    </source>
</evidence>
<evidence type="ECO:0000313" key="10">
    <source>
        <dbReference type="Proteomes" id="UP000028826"/>
    </source>
</evidence>
<dbReference type="InterPro" id="IPR012132">
    <property type="entry name" value="GMC_OxRdtase"/>
</dbReference>
<sequence>MEEYDYIVIGAGSAGCVLANRLSADPRNRVLLLEAGGRDNYHWIHIPVGYLYCIANPRTDWCFQTEAEPGLNGRKLGYPRGKVLGGSSSINGMIYMRGQAADYDHWRQLGCTGWGWDDVLPVFKRQEDFYNGASDLHGAGGEWRVEKARVRWKVLDAFLDAAVEAGIPRTDDFNTGTNEGGGYFDVNQRSGIRWSAAKAFLRPAMTRPNLRVLTEAQVKRLEIAEGQVTGVRYVHAGQEKGARARAEVVLSAGAVGSPHILQLSGIGPGQALHDAGIDTIREVAGVGGNLQDHLQLRLVYKVTGVPTLNEKASSLFGKASIGLEYALKRSGPMSMAPSQVGIFTRSGPEKATPDLEYHVQPVSLDKFGDKVHPFPAMTASVCNLRPESRGEVRAVNADYRSPPAIRPNYLSTEGDLEVASRAIRLTRRIASQPAFARYQPEEYRPGPDYQSDADLRRAAGEIGTTIFHPAGTCRMGGDEGSVVDPRLRLRGIGRLRVVDASVMPTITSGNTNSPTIMIAEKAAAMILADNR</sequence>
<name>A0A086Y2M4_9RHOB</name>
<dbReference type="Gene3D" id="3.30.560.10">
    <property type="entry name" value="Glucose Oxidase, domain 3"/>
    <property type="match status" value="1"/>
</dbReference>
<feature type="binding site" evidence="5">
    <location>
        <position position="218"/>
    </location>
    <ligand>
        <name>FAD</name>
        <dbReference type="ChEBI" id="CHEBI:57692"/>
    </ligand>
</feature>
<evidence type="ECO:0000259" key="7">
    <source>
        <dbReference type="PROSITE" id="PS00623"/>
    </source>
</evidence>
<dbReference type="RefSeq" id="WP_035711378.1">
    <property type="nucleotide sequence ID" value="NZ_CAMIFG010000005.1"/>
</dbReference>
<keyword evidence="3 6" id="KW-0285">Flavoprotein</keyword>
<dbReference type="InterPro" id="IPR007867">
    <property type="entry name" value="GMC_OxRtase_C"/>
</dbReference>
<accession>A0A086Y2M4</accession>
<comment type="caution">
    <text evidence="9">The sequence shown here is derived from an EMBL/GenBank/DDBJ whole genome shotgun (WGS) entry which is preliminary data.</text>
</comment>
<dbReference type="OrthoDB" id="9785276at2"/>
<comment type="cofactor">
    <cofactor evidence="1 5">
        <name>FAD</name>
        <dbReference type="ChEBI" id="CHEBI:57692"/>
    </cofactor>
</comment>
<evidence type="ECO:0000256" key="2">
    <source>
        <dbReference type="ARBA" id="ARBA00010790"/>
    </source>
</evidence>
<evidence type="ECO:0000256" key="5">
    <source>
        <dbReference type="PIRSR" id="PIRSR000137-2"/>
    </source>
</evidence>
<gene>
    <name evidence="9" type="ORF">CN97_17385</name>
</gene>
<dbReference type="InterPro" id="IPR000172">
    <property type="entry name" value="GMC_OxRdtase_N"/>
</dbReference>
<dbReference type="PANTHER" id="PTHR11552:SF147">
    <property type="entry name" value="CHOLINE DEHYDROGENASE, MITOCHONDRIAL"/>
    <property type="match status" value="1"/>
</dbReference>
<dbReference type="Pfam" id="PF05199">
    <property type="entry name" value="GMC_oxred_C"/>
    <property type="match status" value="1"/>
</dbReference>
<dbReference type="STRING" id="195105.CN97_17385"/>
<protein>
    <submittedName>
        <fullName evidence="9">Choline dehydrogenase</fullName>
    </submittedName>
</protein>
<feature type="binding site" evidence="5">
    <location>
        <position position="83"/>
    </location>
    <ligand>
        <name>FAD</name>
        <dbReference type="ChEBI" id="CHEBI:57692"/>
    </ligand>
</feature>
<evidence type="ECO:0000256" key="3">
    <source>
        <dbReference type="ARBA" id="ARBA00022630"/>
    </source>
</evidence>
<evidence type="ECO:0000256" key="4">
    <source>
        <dbReference type="ARBA" id="ARBA00022827"/>
    </source>
</evidence>
<evidence type="ECO:0000259" key="8">
    <source>
        <dbReference type="PROSITE" id="PS00624"/>
    </source>
</evidence>
<dbReference type="Proteomes" id="UP000028826">
    <property type="component" value="Unassembled WGS sequence"/>
</dbReference>
<dbReference type="PIRSF" id="PIRSF000137">
    <property type="entry name" value="Alcohol_oxidase"/>
    <property type="match status" value="1"/>
</dbReference>
<dbReference type="AlphaFoldDB" id="A0A086Y2M4"/>
<comment type="similarity">
    <text evidence="2 6">Belongs to the GMC oxidoreductase family.</text>
</comment>
<dbReference type="GO" id="GO:0050660">
    <property type="term" value="F:flavin adenine dinucleotide binding"/>
    <property type="evidence" value="ECO:0007669"/>
    <property type="project" value="InterPro"/>
</dbReference>
<feature type="domain" description="Glucose-methanol-choline oxidoreductase N-terminal" evidence="7">
    <location>
        <begin position="81"/>
        <end position="104"/>
    </location>
</feature>
<dbReference type="GO" id="GO:0016614">
    <property type="term" value="F:oxidoreductase activity, acting on CH-OH group of donors"/>
    <property type="evidence" value="ECO:0007669"/>
    <property type="project" value="InterPro"/>
</dbReference>
<proteinExistence type="inferred from homology"/>
<evidence type="ECO:0000313" key="9">
    <source>
        <dbReference type="EMBL" id="KFI28524.1"/>
    </source>
</evidence>
<dbReference type="SUPFAM" id="SSF54373">
    <property type="entry name" value="FAD-linked reductases, C-terminal domain"/>
    <property type="match status" value="1"/>
</dbReference>
<organism evidence="9 10">
    <name type="scientific">Haematobacter massiliensis</name>
    <dbReference type="NCBI Taxonomy" id="195105"/>
    <lineage>
        <taxon>Bacteria</taxon>
        <taxon>Pseudomonadati</taxon>
        <taxon>Pseudomonadota</taxon>
        <taxon>Alphaproteobacteria</taxon>
        <taxon>Rhodobacterales</taxon>
        <taxon>Paracoccaceae</taxon>
        <taxon>Haematobacter</taxon>
    </lineage>
</organism>